<name>A0AA97NLH1_PYRO3</name>
<evidence type="ECO:0000313" key="1">
    <source>
        <dbReference type="EMBL" id="ELQ32343.1"/>
    </source>
</evidence>
<gene>
    <name evidence="1" type="ORF">OOU_Y34scaffold01182g1</name>
</gene>
<protein>
    <submittedName>
        <fullName evidence="1">Uncharacterized protein</fullName>
    </submittedName>
</protein>
<sequence length="39" mass="4067">MRPGSVLDFSKATGTAVPMASEVGIAGMGRLIPWRDCST</sequence>
<organism evidence="1">
    <name type="scientific">Pyricularia oryzae (strain Y34)</name>
    <name type="common">Rice blast fungus</name>
    <name type="synonym">Magnaporthe oryzae</name>
    <dbReference type="NCBI Taxonomy" id="1143189"/>
    <lineage>
        <taxon>Eukaryota</taxon>
        <taxon>Fungi</taxon>
        <taxon>Dikarya</taxon>
        <taxon>Ascomycota</taxon>
        <taxon>Pezizomycotina</taxon>
        <taxon>Sordariomycetes</taxon>
        <taxon>Sordariomycetidae</taxon>
        <taxon>Magnaporthales</taxon>
        <taxon>Pyriculariaceae</taxon>
        <taxon>Pyricularia</taxon>
    </lineage>
</organism>
<dbReference type="AlphaFoldDB" id="A0AA97NLH1"/>
<proteinExistence type="predicted"/>
<dbReference type="Proteomes" id="UP000011086">
    <property type="component" value="Unassembled WGS sequence"/>
</dbReference>
<dbReference type="EMBL" id="JH793802">
    <property type="protein sequence ID" value="ELQ32343.1"/>
    <property type="molecule type" value="Genomic_DNA"/>
</dbReference>
<accession>A0AA97NLH1</accession>
<reference evidence="1" key="1">
    <citation type="journal article" date="2012" name="PLoS Genet.">
        <title>Comparative analysis of the genomes of two field isolates of the rice blast fungus Magnaporthe oryzae.</title>
        <authorList>
            <person name="Xue M."/>
            <person name="Yang J."/>
            <person name="Li Z."/>
            <person name="Hu S."/>
            <person name="Yao N."/>
            <person name="Dean R.A."/>
            <person name="Zhao W."/>
            <person name="Shen M."/>
            <person name="Zhang H."/>
            <person name="Li C."/>
            <person name="Liu L."/>
            <person name="Cao L."/>
            <person name="Xu X."/>
            <person name="Xing Y."/>
            <person name="Hsiang T."/>
            <person name="Zhang Z."/>
            <person name="Xu J.R."/>
            <person name="Peng Y.L."/>
        </authorList>
    </citation>
    <scope>NUCLEOTIDE SEQUENCE</scope>
    <source>
        <strain evidence="1">Y34</strain>
    </source>
</reference>